<gene>
    <name evidence="1" type="ORF">METZ01_LOCUS210332</name>
</gene>
<name>A0A382F3A5_9ZZZZ</name>
<dbReference type="EMBL" id="UINC01047784">
    <property type="protein sequence ID" value="SVB57478.1"/>
    <property type="molecule type" value="Genomic_DNA"/>
</dbReference>
<dbReference type="AlphaFoldDB" id="A0A382F3A5"/>
<feature type="non-terminal residue" evidence="1">
    <location>
        <position position="1"/>
    </location>
</feature>
<sequence>VENPESFGEVTVQRVQPYQADKAYLCPGCHREIPKGLGHLVVTPSDAVDLRRHWHHGCWKRRRPQG</sequence>
<evidence type="ECO:0008006" key="2">
    <source>
        <dbReference type="Google" id="ProtNLM"/>
    </source>
</evidence>
<accession>A0A382F3A5</accession>
<organism evidence="1">
    <name type="scientific">marine metagenome</name>
    <dbReference type="NCBI Taxonomy" id="408172"/>
    <lineage>
        <taxon>unclassified sequences</taxon>
        <taxon>metagenomes</taxon>
        <taxon>ecological metagenomes</taxon>
    </lineage>
</organism>
<reference evidence="1" key="1">
    <citation type="submission" date="2018-05" db="EMBL/GenBank/DDBJ databases">
        <authorList>
            <person name="Lanie J.A."/>
            <person name="Ng W.-L."/>
            <person name="Kazmierczak K.M."/>
            <person name="Andrzejewski T.M."/>
            <person name="Davidsen T.M."/>
            <person name="Wayne K.J."/>
            <person name="Tettelin H."/>
            <person name="Glass J.I."/>
            <person name="Rusch D."/>
            <person name="Podicherti R."/>
            <person name="Tsui H.-C.T."/>
            <person name="Winkler M.E."/>
        </authorList>
    </citation>
    <scope>NUCLEOTIDE SEQUENCE</scope>
</reference>
<evidence type="ECO:0000313" key="1">
    <source>
        <dbReference type="EMBL" id="SVB57478.1"/>
    </source>
</evidence>
<protein>
    <recommendedName>
        <fullName evidence="2">ATP/GTP-binding protein</fullName>
    </recommendedName>
</protein>
<proteinExistence type="predicted"/>